<dbReference type="OrthoDB" id="10576840at2759"/>
<feature type="compositionally biased region" description="Basic and acidic residues" evidence="1">
    <location>
        <begin position="103"/>
        <end position="117"/>
    </location>
</feature>
<evidence type="ECO:0000313" key="3">
    <source>
        <dbReference type="Proteomes" id="UP000801428"/>
    </source>
</evidence>
<feature type="compositionally biased region" description="Basic and acidic residues" evidence="1">
    <location>
        <begin position="84"/>
        <end position="94"/>
    </location>
</feature>
<evidence type="ECO:0000256" key="1">
    <source>
        <dbReference type="SAM" id="MobiDB-lite"/>
    </source>
</evidence>
<gene>
    <name evidence="2" type="ORF">E8E13_005678</name>
</gene>
<reference evidence="2" key="1">
    <citation type="submission" date="2019-04" db="EMBL/GenBank/DDBJ databases">
        <title>Sequencing of skin fungus with MAO and IRED activity.</title>
        <authorList>
            <person name="Marsaioli A.J."/>
            <person name="Bonatto J.M.C."/>
            <person name="Reis Junior O."/>
        </authorList>
    </citation>
    <scope>NUCLEOTIDE SEQUENCE</scope>
    <source>
        <strain evidence="2">30M1</strain>
    </source>
</reference>
<dbReference type="EMBL" id="SWKU01000025">
    <property type="protein sequence ID" value="KAF2996903.1"/>
    <property type="molecule type" value="Genomic_DNA"/>
</dbReference>
<protein>
    <submittedName>
        <fullName evidence="2">Uncharacterized protein</fullName>
    </submittedName>
</protein>
<proteinExistence type="predicted"/>
<feature type="compositionally biased region" description="Acidic residues" evidence="1">
    <location>
        <begin position="74"/>
        <end position="83"/>
    </location>
</feature>
<keyword evidence="3" id="KW-1185">Reference proteome</keyword>
<dbReference type="Proteomes" id="UP000801428">
    <property type="component" value="Unassembled WGS sequence"/>
</dbReference>
<name>A0A9P4T790_CURKU</name>
<organism evidence="2 3">
    <name type="scientific">Curvularia kusanoi</name>
    <name type="common">Cochliobolus kusanoi</name>
    <dbReference type="NCBI Taxonomy" id="90978"/>
    <lineage>
        <taxon>Eukaryota</taxon>
        <taxon>Fungi</taxon>
        <taxon>Dikarya</taxon>
        <taxon>Ascomycota</taxon>
        <taxon>Pezizomycotina</taxon>
        <taxon>Dothideomycetes</taxon>
        <taxon>Pleosporomycetidae</taxon>
        <taxon>Pleosporales</taxon>
        <taxon>Pleosporineae</taxon>
        <taxon>Pleosporaceae</taxon>
        <taxon>Curvularia</taxon>
    </lineage>
</organism>
<sequence>MAQPHHVTQSNVTSTIQKKAILYDYYPERVSGTWSRYQPPLQPMLYPYYDEYKGRAHAVRRDLSKPYHSRPYEVEDDSEDENELEKATREHIEATSEYNTAKAKSEDAKKQLEESEAKLQAATKRLEKAKRDSRRSRWAY</sequence>
<accession>A0A9P4T790</accession>
<comment type="caution">
    <text evidence="2">The sequence shown here is derived from an EMBL/GenBank/DDBJ whole genome shotgun (WGS) entry which is preliminary data.</text>
</comment>
<evidence type="ECO:0000313" key="2">
    <source>
        <dbReference type="EMBL" id="KAF2996903.1"/>
    </source>
</evidence>
<feature type="region of interest" description="Disordered" evidence="1">
    <location>
        <begin position="61"/>
        <end position="140"/>
    </location>
</feature>
<dbReference type="AlphaFoldDB" id="A0A9P4T790"/>
<feature type="compositionally biased region" description="Basic residues" evidence="1">
    <location>
        <begin position="131"/>
        <end position="140"/>
    </location>
</feature>
<feature type="compositionally biased region" description="Basic and acidic residues" evidence="1">
    <location>
        <begin position="61"/>
        <end position="73"/>
    </location>
</feature>